<dbReference type="Proteomes" id="UP000502260">
    <property type="component" value="Chromosome"/>
</dbReference>
<dbReference type="EMBL" id="AP022853">
    <property type="protein sequence ID" value="BCB26571.1"/>
    <property type="molecule type" value="Genomic_DNA"/>
</dbReference>
<evidence type="ECO:0000313" key="3">
    <source>
        <dbReference type="Proteomes" id="UP000502260"/>
    </source>
</evidence>
<dbReference type="InterPro" id="IPR039523">
    <property type="entry name" value="RimK-rel_E_lig_ATP-grasp"/>
</dbReference>
<name>A0A6F8VBQ0_9PROT</name>
<dbReference type="AlphaFoldDB" id="A0A6F8VBQ0"/>
<keyword evidence="3" id="KW-1185">Reference proteome</keyword>
<organism evidence="2 3">
    <name type="scientific">Sulfurimicrobium lacus</name>
    <dbReference type="NCBI Taxonomy" id="2715678"/>
    <lineage>
        <taxon>Bacteria</taxon>
        <taxon>Pseudomonadati</taxon>
        <taxon>Pseudomonadota</taxon>
        <taxon>Betaproteobacteria</taxon>
        <taxon>Nitrosomonadales</taxon>
        <taxon>Sulfuricellaceae</taxon>
        <taxon>Sulfurimicrobium</taxon>
    </lineage>
</organism>
<evidence type="ECO:0000259" key="1">
    <source>
        <dbReference type="Pfam" id="PF14397"/>
    </source>
</evidence>
<evidence type="ECO:0000313" key="2">
    <source>
        <dbReference type="EMBL" id="BCB26571.1"/>
    </source>
</evidence>
<gene>
    <name evidence="2" type="ORF">SKTS_14570</name>
</gene>
<reference evidence="3" key="1">
    <citation type="submission" date="2020-03" db="EMBL/GenBank/DDBJ databases">
        <title>Complete genome sequence of sulfur-oxidizing bacterium skT11.</title>
        <authorList>
            <person name="Kanda M."/>
            <person name="Kojima H."/>
            <person name="Fukui M."/>
        </authorList>
    </citation>
    <scope>NUCLEOTIDE SEQUENCE [LARGE SCALE GENOMIC DNA]</scope>
    <source>
        <strain evidence="3">skT11</strain>
    </source>
</reference>
<sequence>MIGSTTSCVRIIVAMTKEGPKIHMAFWKMARAHNITDNFCMGESGNLLAWVNKNTGSIERIVSGLWPNGTEVPRHPDTQQELLGKNLPDWQQATSMCLSAAVHFPGLKLQHWDIAFCRQGPVLMELNTEADLGVPQFLGRTPFLDATIKELLVNT</sequence>
<proteinExistence type="predicted"/>
<dbReference type="KEGG" id="slac:SKTS_14570"/>
<protein>
    <recommendedName>
        <fullName evidence="1">Alpha-L-glutamate ligase-related protein ATP-grasp domain-containing protein</fullName>
    </recommendedName>
</protein>
<feature type="domain" description="Alpha-L-glutamate ligase-related protein ATP-grasp" evidence="1">
    <location>
        <begin position="9"/>
        <end position="137"/>
    </location>
</feature>
<accession>A0A6F8VBQ0</accession>
<dbReference type="Pfam" id="PF14397">
    <property type="entry name" value="ATPgrasp_ST"/>
    <property type="match status" value="1"/>
</dbReference>